<keyword evidence="1" id="KW-0472">Membrane</keyword>
<name>A0A0S6UG07_NEOTH</name>
<dbReference type="AlphaFoldDB" id="A0A0S6UG07"/>
<feature type="transmembrane region" description="Helical" evidence="1">
    <location>
        <begin position="221"/>
        <end position="242"/>
    </location>
</feature>
<dbReference type="InterPro" id="IPR019712">
    <property type="entry name" value="YtpB-like"/>
</dbReference>
<keyword evidence="1" id="KW-1133">Transmembrane helix</keyword>
<dbReference type="EMBL" id="DF238840">
    <property type="protein sequence ID" value="GAF25931.1"/>
    <property type="molecule type" value="Genomic_DNA"/>
</dbReference>
<evidence type="ECO:0008006" key="3">
    <source>
        <dbReference type="Google" id="ProtNLM"/>
    </source>
</evidence>
<evidence type="ECO:0000313" key="2">
    <source>
        <dbReference type="EMBL" id="GAF25931.1"/>
    </source>
</evidence>
<organism evidence="2">
    <name type="scientific">Moorella thermoacetica Y72</name>
    <dbReference type="NCBI Taxonomy" id="1325331"/>
    <lineage>
        <taxon>Bacteria</taxon>
        <taxon>Bacillati</taxon>
        <taxon>Bacillota</taxon>
        <taxon>Clostridia</taxon>
        <taxon>Neomoorellales</taxon>
        <taxon>Neomoorellaceae</taxon>
        <taxon>Neomoorella</taxon>
    </lineage>
</organism>
<protein>
    <recommendedName>
        <fullName evidence="3">Tetraprenyl-beta-curcumene synthase</fullName>
    </recommendedName>
</protein>
<reference evidence="2" key="1">
    <citation type="journal article" date="2014" name="Gene">
        <title>Genome-guided analysis of transformation efficiency and carbon dioxide assimilation by Moorella thermoacetica Y72.</title>
        <authorList>
            <person name="Tsukahara K."/>
            <person name="Kita A."/>
            <person name="Nakashimada Y."/>
            <person name="Hoshino T."/>
            <person name="Murakami K."/>
        </authorList>
    </citation>
    <scope>NUCLEOTIDE SEQUENCE [LARGE SCALE GENOMIC DNA]</scope>
    <source>
        <strain evidence="2">Y72</strain>
    </source>
</reference>
<evidence type="ECO:0000256" key="1">
    <source>
        <dbReference type="SAM" id="Phobius"/>
    </source>
</evidence>
<dbReference type="Pfam" id="PF10776">
    <property type="entry name" value="DUF2600"/>
    <property type="match status" value="1"/>
</dbReference>
<proteinExistence type="predicted"/>
<sequence>MPGLFFIPGLGIFFLAGRCDLMAAAGSGPLVTLGYFLFQGFPGVNRELAGWRRRAAAIPDPRLREQALASLTLKKFHCQGGSVYAAWPRRHCRELLRAIVALQTISDYLDNLCDRAGILDEEAFRQLHLAVTDALIPGGAGHDYYAAYPYHRDGGYLRALVRACRESLAALPGYELVREEALYLADLYCRLQATKHTYPDRRRERLQVWLRPLLAQIPGRLYWWELAAATGSTLGIFALMALAARGETQARDVAGVKAAYFPWIGGLHILLDYLIDQEEDRAGGDLNFCAFYRDGAEAGRRLNYFLQESLAAARNLPDPAFHLLVVRGLPAFYLSDGKAARQEQLPARQAILRTAGPFSRNLYRLCRVLRRAGVV</sequence>
<dbReference type="Proteomes" id="UP000063718">
    <property type="component" value="Unassembled WGS sequence"/>
</dbReference>
<gene>
    <name evidence="2" type="ORF">MTY_1268</name>
</gene>
<keyword evidence="1" id="KW-0812">Transmembrane</keyword>
<accession>A0A0S6UG07</accession>